<accession>A0ABU6ZPU6</accession>
<keyword evidence="2" id="KW-1185">Reference proteome</keyword>
<gene>
    <name evidence="1" type="ORF">PIB30_077603</name>
</gene>
<dbReference type="EMBL" id="JASCZI010272909">
    <property type="protein sequence ID" value="MED6223796.1"/>
    <property type="molecule type" value="Genomic_DNA"/>
</dbReference>
<name>A0ABU6ZPU6_9FABA</name>
<comment type="caution">
    <text evidence="1">The sequence shown here is derived from an EMBL/GenBank/DDBJ whole genome shotgun (WGS) entry which is preliminary data.</text>
</comment>
<sequence>MKQIRNVNDYFSIFFLFAKKLGWNDSERLKNFIGGLENYIHREIIIDDPQTHAYAIDLAKFYEELWLNPYSEAAKPEIQASTIQFHRFQTNFSNVSTIYEVESPELTIQNSKINLDPEIQKSEQAGAEAEPKFHTQIESVMQEQCHLIQHSIGNSTLKDSDQLTDRLDLQLECPNLVPTFLDGGKGGPRSPICAIGVDITMLASNNSDEDDAVAKGNVVDANAEPILHVVEKERVNQPPPKPPDLPLHAWVLGGAEDDANLKRSGGTKIEEAVTLTSSGGDASDVDNRGRGSAEVGAFVRRKWTVVTAKEGATATITNGSPRARQLRRFFLLTPLPLLATALPWNNDRERTGDDAVDDGAYGDNGQRNPLRKKQYVVVVKTVGCTFEGGCVGGTGDGGPAPWNGSRDGVKGVPSFFLLDSVERLEFLEPHTTLHQHSLGIEERGELLPPVSTLGLQEGNPAQLQFHYCGSTIGSILTENSFENVGGPLFFKQWDPGAVPLGSGEGLNWMSAAVEGPALGIFFLLQCRRDTALVGRGECRWEGCGIGGMGVPLGGSRHLWRVVTQHTPTALA</sequence>
<organism evidence="1 2">
    <name type="scientific">Stylosanthes scabra</name>
    <dbReference type="NCBI Taxonomy" id="79078"/>
    <lineage>
        <taxon>Eukaryota</taxon>
        <taxon>Viridiplantae</taxon>
        <taxon>Streptophyta</taxon>
        <taxon>Embryophyta</taxon>
        <taxon>Tracheophyta</taxon>
        <taxon>Spermatophyta</taxon>
        <taxon>Magnoliopsida</taxon>
        <taxon>eudicotyledons</taxon>
        <taxon>Gunneridae</taxon>
        <taxon>Pentapetalae</taxon>
        <taxon>rosids</taxon>
        <taxon>fabids</taxon>
        <taxon>Fabales</taxon>
        <taxon>Fabaceae</taxon>
        <taxon>Papilionoideae</taxon>
        <taxon>50 kb inversion clade</taxon>
        <taxon>dalbergioids sensu lato</taxon>
        <taxon>Dalbergieae</taxon>
        <taxon>Pterocarpus clade</taxon>
        <taxon>Stylosanthes</taxon>
    </lineage>
</organism>
<proteinExistence type="predicted"/>
<evidence type="ECO:0000313" key="1">
    <source>
        <dbReference type="EMBL" id="MED6223796.1"/>
    </source>
</evidence>
<reference evidence="1 2" key="1">
    <citation type="journal article" date="2023" name="Plants (Basel)">
        <title>Bridging the Gap: Combining Genomics and Transcriptomics Approaches to Understand Stylosanthes scabra, an Orphan Legume from the Brazilian Caatinga.</title>
        <authorList>
            <person name="Ferreira-Neto J.R.C."/>
            <person name="da Silva M.D."/>
            <person name="Binneck E."/>
            <person name="de Melo N.F."/>
            <person name="da Silva R.H."/>
            <person name="de Melo A.L.T.M."/>
            <person name="Pandolfi V."/>
            <person name="Bustamante F.O."/>
            <person name="Brasileiro-Vidal A.C."/>
            <person name="Benko-Iseppon A.M."/>
        </authorList>
    </citation>
    <scope>NUCLEOTIDE SEQUENCE [LARGE SCALE GENOMIC DNA]</scope>
    <source>
        <tissue evidence="1">Leaves</tissue>
    </source>
</reference>
<evidence type="ECO:0000313" key="2">
    <source>
        <dbReference type="Proteomes" id="UP001341840"/>
    </source>
</evidence>
<dbReference type="Proteomes" id="UP001341840">
    <property type="component" value="Unassembled WGS sequence"/>
</dbReference>
<protein>
    <submittedName>
        <fullName evidence="1">Uncharacterized protein</fullName>
    </submittedName>
</protein>